<keyword evidence="6 9" id="KW-1133">Transmembrane helix</keyword>
<gene>
    <name evidence="11" type="ORF">AB1Y20_017104</name>
</gene>
<dbReference type="SUPFAM" id="SSF52540">
    <property type="entry name" value="P-loop containing nucleoside triphosphate hydrolases"/>
    <property type="match status" value="2"/>
</dbReference>
<dbReference type="GO" id="GO:0016020">
    <property type="term" value="C:membrane"/>
    <property type="evidence" value="ECO:0007669"/>
    <property type="project" value="UniProtKB-SubCell"/>
</dbReference>
<evidence type="ECO:0000256" key="3">
    <source>
        <dbReference type="ARBA" id="ARBA00022692"/>
    </source>
</evidence>
<dbReference type="PROSITE" id="PS50893">
    <property type="entry name" value="ABC_TRANSPORTER_2"/>
    <property type="match status" value="2"/>
</dbReference>
<dbReference type="PANTHER" id="PTHR48041">
    <property type="entry name" value="ABC TRANSPORTER G FAMILY MEMBER 28"/>
    <property type="match status" value="1"/>
</dbReference>
<evidence type="ECO:0000313" key="12">
    <source>
        <dbReference type="Proteomes" id="UP001515480"/>
    </source>
</evidence>
<dbReference type="PROSITE" id="PS00211">
    <property type="entry name" value="ABC_TRANSPORTER_1"/>
    <property type="match status" value="2"/>
</dbReference>
<proteinExistence type="predicted"/>
<organism evidence="11 12">
    <name type="scientific">Prymnesium parvum</name>
    <name type="common">Toxic golden alga</name>
    <dbReference type="NCBI Taxonomy" id="97485"/>
    <lineage>
        <taxon>Eukaryota</taxon>
        <taxon>Haptista</taxon>
        <taxon>Haptophyta</taxon>
        <taxon>Prymnesiophyceae</taxon>
        <taxon>Prymnesiales</taxon>
        <taxon>Prymnesiaceae</taxon>
        <taxon>Prymnesium</taxon>
    </lineage>
</organism>
<feature type="transmembrane region" description="Helical" evidence="9">
    <location>
        <begin position="594"/>
        <end position="616"/>
    </location>
</feature>
<dbReference type="InterPro" id="IPR043926">
    <property type="entry name" value="ABCG_dom"/>
</dbReference>
<evidence type="ECO:0000259" key="10">
    <source>
        <dbReference type="PROSITE" id="PS50893"/>
    </source>
</evidence>
<evidence type="ECO:0000256" key="8">
    <source>
        <dbReference type="SAM" id="MobiDB-lite"/>
    </source>
</evidence>
<dbReference type="Pfam" id="PF19055">
    <property type="entry name" value="ABC2_membrane_7"/>
    <property type="match status" value="2"/>
</dbReference>
<keyword evidence="12" id="KW-1185">Reference proteome</keyword>
<keyword evidence="7 9" id="KW-0472">Membrane</keyword>
<feature type="transmembrane region" description="Helical" evidence="9">
    <location>
        <begin position="1118"/>
        <end position="1139"/>
    </location>
</feature>
<feature type="transmembrane region" description="Helical" evidence="9">
    <location>
        <begin position="1145"/>
        <end position="1165"/>
    </location>
</feature>
<accession>A0AB34IA03</accession>
<feature type="domain" description="ABC transporter" evidence="10">
    <location>
        <begin position="684"/>
        <end position="923"/>
    </location>
</feature>
<dbReference type="InterPro" id="IPR013525">
    <property type="entry name" value="ABC2_TM"/>
</dbReference>
<dbReference type="InterPro" id="IPR050352">
    <property type="entry name" value="ABCG_transporters"/>
</dbReference>
<feature type="transmembrane region" description="Helical" evidence="9">
    <location>
        <begin position="339"/>
        <end position="360"/>
    </location>
</feature>
<feature type="transmembrane region" description="Helical" evidence="9">
    <location>
        <begin position="1072"/>
        <end position="1097"/>
    </location>
</feature>
<keyword evidence="4" id="KW-0547">Nucleotide-binding</keyword>
<dbReference type="SMART" id="SM00382">
    <property type="entry name" value="AAA"/>
    <property type="match status" value="2"/>
</dbReference>
<dbReference type="EMBL" id="JBGBPQ010000033">
    <property type="protein sequence ID" value="KAL1495242.1"/>
    <property type="molecule type" value="Genomic_DNA"/>
</dbReference>
<reference evidence="11 12" key="1">
    <citation type="journal article" date="2024" name="Science">
        <title>Giant polyketide synthase enzymes in the biosynthesis of giant marine polyether toxins.</title>
        <authorList>
            <person name="Fallon T.R."/>
            <person name="Shende V.V."/>
            <person name="Wierzbicki I.H."/>
            <person name="Pendleton A.L."/>
            <person name="Watervoot N.F."/>
            <person name="Auber R.P."/>
            <person name="Gonzalez D.J."/>
            <person name="Wisecaver J.H."/>
            <person name="Moore B.S."/>
        </authorList>
    </citation>
    <scope>NUCLEOTIDE SEQUENCE [LARGE SCALE GENOMIC DNA]</scope>
    <source>
        <strain evidence="11 12">12B1</strain>
    </source>
</reference>
<feature type="transmembrane region" description="Helical" evidence="9">
    <location>
        <begin position="1030"/>
        <end position="1052"/>
    </location>
</feature>
<keyword evidence="2" id="KW-0813">Transport</keyword>
<dbReference type="InterPro" id="IPR017871">
    <property type="entry name" value="ABC_transporter-like_CS"/>
</dbReference>
<feature type="transmembrane region" description="Helical" evidence="9">
    <location>
        <begin position="415"/>
        <end position="441"/>
    </location>
</feature>
<feature type="transmembrane region" description="Helical" evidence="9">
    <location>
        <begin position="480"/>
        <end position="499"/>
    </location>
</feature>
<feature type="transmembrane region" description="Helical" evidence="9">
    <location>
        <begin position="1266"/>
        <end position="1289"/>
    </location>
</feature>
<dbReference type="InterPro" id="IPR003593">
    <property type="entry name" value="AAA+_ATPase"/>
</dbReference>
<dbReference type="GO" id="GO:0140359">
    <property type="term" value="F:ABC-type transporter activity"/>
    <property type="evidence" value="ECO:0007669"/>
    <property type="project" value="InterPro"/>
</dbReference>
<feature type="transmembrane region" description="Helical" evidence="9">
    <location>
        <begin position="372"/>
        <end position="395"/>
    </location>
</feature>
<evidence type="ECO:0000313" key="11">
    <source>
        <dbReference type="EMBL" id="KAL1495242.1"/>
    </source>
</evidence>
<dbReference type="Pfam" id="PF00005">
    <property type="entry name" value="ABC_tran"/>
    <property type="match status" value="2"/>
</dbReference>
<dbReference type="PANTHER" id="PTHR48041:SF98">
    <property type="entry name" value="TRANSPORTER, PUTATIVE (EUROFUNG)-RELATED"/>
    <property type="match status" value="1"/>
</dbReference>
<dbReference type="Proteomes" id="UP001515480">
    <property type="component" value="Unassembled WGS sequence"/>
</dbReference>
<dbReference type="GO" id="GO:0005524">
    <property type="term" value="F:ATP binding"/>
    <property type="evidence" value="ECO:0007669"/>
    <property type="project" value="UniProtKB-KW"/>
</dbReference>
<evidence type="ECO:0000256" key="1">
    <source>
        <dbReference type="ARBA" id="ARBA00004141"/>
    </source>
</evidence>
<dbReference type="Gene3D" id="3.40.50.300">
    <property type="entry name" value="P-loop containing nucleotide triphosphate hydrolases"/>
    <property type="match status" value="2"/>
</dbReference>
<evidence type="ECO:0000256" key="5">
    <source>
        <dbReference type="ARBA" id="ARBA00022840"/>
    </source>
</evidence>
<evidence type="ECO:0000256" key="2">
    <source>
        <dbReference type="ARBA" id="ARBA00022448"/>
    </source>
</evidence>
<dbReference type="Pfam" id="PF01061">
    <property type="entry name" value="ABC2_membrane"/>
    <property type="match status" value="2"/>
</dbReference>
<dbReference type="GO" id="GO:0016887">
    <property type="term" value="F:ATP hydrolysis activity"/>
    <property type="evidence" value="ECO:0007669"/>
    <property type="project" value="InterPro"/>
</dbReference>
<dbReference type="InterPro" id="IPR003439">
    <property type="entry name" value="ABC_transporter-like_ATP-bd"/>
</dbReference>
<keyword evidence="5" id="KW-0067">ATP-binding</keyword>
<evidence type="ECO:0000256" key="4">
    <source>
        <dbReference type="ARBA" id="ARBA00022741"/>
    </source>
</evidence>
<feature type="transmembrane region" description="Helical" evidence="9">
    <location>
        <begin position="997"/>
        <end position="1018"/>
    </location>
</feature>
<feature type="region of interest" description="Disordered" evidence="8">
    <location>
        <begin position="623"/>
        <end position="648"/>
    </location>
</feature>
<keyword evidence="3 9" id="KW-0812">Transmembrane</keyword>
<name>A0AB34IA03_PRYPA</name>
<dbReference type="InterPro" id="IPR027417">
    <property type="entry name" value="P-loop_NTPase"/>
</dbReference>
<comment type="subcellular location">
    <subcellularLocation>
        <location evidence="1">Membrane</location>
        <topology evidence="1">Multi-pass membrane protein</topology>
    </subcellularLocation>
</comment>
<evidence type="ECO:0000256" key="6">
    <source>
        <dbReference type="ARBA" id="ARBA00022989"/>
    </source>
</evidence>
<comment type="caution">
    <text evidence="11">The sequence shown here is derived from an EMBL/GenBank/DDBJ whole genome shotgun (WGS) entry which is preliminary data.</text>
</comment>
<protein>
    <recommendedName>
        <fullName evidence="10">ABC transporter domain-containing protein</fullName>
    </recommendedName>
</protein>
<evidence type="ECO:0000256" key="7">
    <source>
        <dbReference type="ARBA" id="ARBA00023136"/>
    </source>
</evidence>
<evidence type="ECO:0000256" key="9">
    <source>
        <dbReference type="SAM" id="Phobius"/>
    </source>
</evidence>
<feature type="domain" description="ABC transporter" evidence="10">
    <location>
        <begin position="18"/>
        <end position="265"/>
    </location>
</feature>
<sequence>MAASLQPSSFRQSVGSTFDFKDCYYTVQAKVAGSRRTKALIKGCSASVSAGQVLAIMGPSGAGKTTLLGLLSLEKLGGVPTGYVTLNGRAFDLRMYQRHASIVQQTDSHWGFLTAREHLTYAVALYQPTSRGAALTAAVDALLRETGLQECQHVIAGNLFVKGLSGGQRRRLSLAVALCKKPHVIFLDEPTSGLDAASAASIMAFLKETADRLHIAMVCTIHQPSASVFAGFDSVAFLTGGKMAYVGKASQLPQYLAAIGQPLPPNTNPADFMLDLINRDFTAGAQVDRMLEQWERQAPEVTLSRPSPLDDPRPPGCASRSAWLLAKHLKLMIRDPTLYLARMGVILFASIFFALIYLNTRSTTQEHVMPKVFLSLWLTIIPSGLAVTSLLASWIDFSIVRREVKDNMYHPLQYTLTIAIIQVPWMFAIGVFGLIPAGYGIGNFPFSRLAENIIVCGLTLWTTECLAQLCSLVSNPIVGILNFIQAYSACMVFSGLLLAPETVIWPLRAFFWVTPSKYSLSLFVYFVLSPTDEWDHAVVDMNAPGCDPITKAFCFTCPSAGVSCFGVTGEQVLRSLHAQFSVFDALDSQTRANYFLYILIVGGVFKLLYMAAHLFVCRQSEPPTPPAPTGNQVMPEGEEADGGAPAMALLPSGRQPGSASAKEVMSNDEACEFCFVGCTYTVKVPVKGSLLAKTDKVLLSNCSASVPAGSVLALLGPSGAGKTTLLNELTLVKGGGTPTGVITLGGHPFDLQTYKNYAAVVQQTDLHWPFLTAREHVHFATILYQPRMNMTTQLKWVDGLLDDVGLIDCQHVKAGNELFKGLSGGQRRRLSLAVALCKKPHVIFLDEPTSGLDAAAAASIMAFLKTTAAQMNVAVICTIHQPSTSVFAGFDSVAFLTGGKMAYVGKASQLPRYLESIHKPVPATSNPADFMLDLINRDFPSGEVDTMLSAWDQRAPSVTAKPQAVALVPPSRRPAAAEFRTLLSKHVVVLARDPTMYIARVPIFLLLTVVLAVLYWNARQLEQNQVTPKVFFTMMLIEFPGIFCIVVCYALNFELKVVKREVKDGMYSPVTYWLVFTAIQIPMMFVLSLVNIIPALYPMIVEQWEGFPRMWLTFSVQLFALESLAATSAIHSNVLLGLMEFMETWTLFFLFNGITIPVDSVIWPFRIFCYVSPYRWAQPVIDYLAFINVPNYNGAAQCNVTTNTPVVPIENVTAIVCQSSILDSDGFGFFCPHLPAAGCVGRTGEQLLSGISKTFPSIFDIGESNVMGYIGICLAVAIVLKLVFLAKFVEECKQGECPKQSTRELVAAEDECNI</sequence>